<dbReference type="GO" id="GO:0005929">
    <property type="term" value="C:cilium"/>
    <property type="evidence" value="ECO:0007669"/>
    <property type="project" value="TreeGrafter"/>
</dbReference>
<dbReference type="InterPro" id="IPR051655">
    <property type="entry name" value="FAM161"/>
</dbReference>
<dbReference type="Proteomes" id="UP000807504">
    <property type="component" value="Unassembled WGS sequence"/>
</dbReference>
<evidence type="ECO:0000313" key="4">
    <source>
        <dbReference type="EMBL" id="KAF8788524.1"/>
    </source>
</evidence>
<feature type="region of interest" description="Disordered" evidence="3">
    <location>
        <begin position="584"/>
        <end position="623"/>
    </location>
</feature>
<dbReference type="InterPro" id="IPR019579">
    <property type="entry name" value="FAM161A/B"/>
</dbReference>
<evidence type="ECO:0000256" key="1">
    <source>
        <dbReference type="ARBA" id="ARBA00006663"/>
    </source>
</evidence>
<dbReference type="PANTHER" id="PTHR21501">
    <property type="entry name" value="PROTEIN FAM-161"/>
    <property type="match status" value="1"/>
</dbReference>
<evidence type="ECO:0000256" key="3">
    <source>
        <dbReference type="SAM" id="MobiDB-lite"/>
    </source>
</evidence>
<gene>
    <name evidence="4" type="ORF">HNY73_006556</name>
</gene>
<keyword evidence="2" id="KW-0175">Coiled coil</keyword>
<comment type="caution">
    <text evidence="4">The sequence shown here is derived from an EMBL/GenBank/DDBJ whole genome shotgun (WGS) entry which is preliminary data.</text>
</comment>
<evidence type="ECO:0000313" key="5">
    <source>
        <dbReference type="Proteomes" id="UP000807504"/>
    </source>
</evidence>
<dbReference type="PANTHER" id="PTHR21501:SF1">
    <property type="entry name" value="PROTEIN FAM-161"/>
    <property type="match status" value="1"/>
</dbReference>
<dbReference type="AlphaFoldDB" id="A0A8T0FB77"/>
<accession>A0A8T0FB77</accession>
<dbReference type="GO" id="GO:0044782">
    <property type="term" value="P:cilium organization"/>
    <property type="evidence" value="ECO:0007669"/>
    <property type="project" value="TreeGrafter"/>
</dbReference>
<feature type="compositionally biased region" description="Basic and acidic residues" evidence="3">
    <location>
        <begin position="584"/>
        <end position="598"/>
    </location>
</feature>
<organism evidence="4 5">
    <name type="scientific">Argiope bruennichi</name>
    <name type="common">Wasp spider</name>
    <name type="synonym">Aranea bruennichi</name>
    <dbReference type="NCBI Taxonomy" id="94029"/>
    <lineage>
        <taxon>Eukaryota</taxon>
        <taxon>Metazoa</taxon>
        <taxon>Ecdysozoa</taxon>
        <taxon>Arthropoda</taxon>
        <taxon>Chelicerata</taxon>
        <taxon>Arachnida</taxon>
        <taxon>Araneae</taxon>
        <taxon>Araneomorphae</taxon>
        <taxon>Entelegynae</taxon>
        <taxon>Araneoidea</taxon>
        <taxon>Araneidae</taxon>
        <taxon>Argiope</taxon>
    </lineage>
</organism>
<sequence length="623" mass="72418">MEVNINPKQASFTMAVSCKDQTADIRNIQITANKALQNIYSLYNEIMIPKSNADVDCEASISDFSNDSTFSVGIKNSCHSYYSVPKLLRTELCSKCQKLVSLCSRCCKQGSNNILQSQHYSQITNKNSHQERSNSYPQVKPFCKNSYCSGQKDFYQQEQHAQKDASQEKRISRTESYCPEELQKNLLHKKIFSRSNSIQKEQNSDRDFCLQEKRNSYYAESMTGTDSEKDDSPNYTFKSVKESNMQFNITIPKPFSLSAENVRRQQIKEEKISKLREEINSQIVKELNVKFSPRPVPKHVHLPLYGEMMKMYEQRKKERKEKCIEIMNKKVKPFNLSTSAQTNVSRSKSMSNLSQEGSKTFKAKPVPKNILSENISQKVKNKEEVRKILIAQRAEELLKKSSLPFSPKPVQRSHSLYNISDSTCKSSVNVTREKIEAITKRLYSIKCQETVENWNNKVLQNDLWDAELSTSNKNYSKITFLREKQIRADIEMRKRREEMDESIRERIAQKRKEILKNIWPRLKSVEQVYDIGKEIEEKVKTYRESQKSREQEYEKELEDMMKRVSKQFLLIERQSKDLKEKIIDTTRSIDEMSEKEVSVSEAENDSSEEVESSASSSTKSDSA</sequence>
<evidence type="ECO:0000256" key="2">
    <source>
        <dbReference type="ARBA" id="ARBA00023054"/>
    </source>
</evidence>
<feature type="region of interest" description="Disordered" evidence="3">
    <location>
        <begin position="338"/>
        <end position="361"/>
    </location>
</feature>
<feature type="compositionally biased region" description="Polar residues" evidence="3">
    <location>
        <begin position="338"/>
        <end position="358"/>
    </location>
</feature>
<feature type="compositionally biased region" description="Acidic residues" evidence="3">
    <location>
        <begin position="602"/>
        <end position="611"/>
    </location>
</feature>
<proteinExistence type="inferred from homology"/>
<comment type="similarity">
    <text evidence="1">Belongs to the FAM161 family.</text>
</comment>
<dbReference type="EMBL" id="JABXBU010000012">
    <property type="protein sequence ID" value="KAF8788524.1"/>
    <property type="molecule type" value="Genomic_DNA"/>
</dbReference>
<keyword evidence="5" id="KW-1185">Reference proteome</keyword>
<name>A0A8T0FB77_ARGBR</name>
<reference evidence="4" key="1">
    <citation type="journal article" date="2020" name="bioRxiv">
        <title>Chromosome-level reference genome of the European wasp spider Argiope bruennichi: a resource for studies on range expansion and evolutionary adaptation.</title>
        <authorList>
            <person name="Sheffer M.M."/>
            <person name="Hoppe A."/>
            <person name="Krehenwinkel H."/>
            <person name="Uhl G."/>
            <person name="Kuss A.W."/>
            <person name="Jensen L."/>
            <person name="Jensen C."/>
            <person name="Gillespie R.G."/>
            <person name="Hoff K.J."/>
            <person name="Prost S."/>
        </authorList>
    </citation>
    <scope>NUCLEOTIDE SEQUENCE</scope>
</reference>
<protein>
    <submittedName>
        <fullName evidence="4">Protein FAM161A like protein</fullName>
    </submittedName>
</protein>
<dbReference type="GO" id="GO:0005856">
    <property type="term" value="C:cytoskeleton"/>
    <property type="evidence" value="ECO:0007669"/>
    <property type="project" value="UniProtKB-ARBA"/>
</dbReference>
<feature type="compositionally biased region" description="Low complexity" evidence="3">
    <location>
        <begin position="612"/>
        <end position="623"/>
    </location>
</feature>
<reference evidence="4" key="2">
    <citation type="submission" date="2020-06" db="EMBL/GenBank/DDBJ databases">
        <authorList>
            <person name="Sheffer M."/>
        </authorList>
    </citation>
    <scope>NUCLEOTIDE SEQUENCE</scope>
</reference>
<dbReference type="Pfam" id="PF10595">
    <property type="entry name" value="FAM161A_B"/>
    <property type="match status" value="1"/>
</dbReference>